<evidence type="ECO:0000313" key="1">
    <source>
        <dbReference type="EMBL" id="AGM15394.1"/>
    </source>
</evidence>
<keyword evidence="2" id="KW-1185">Reference proteome</keyword>
<gene>
    <name evidence="1" type="ORF">PGCG_00082</name>
</gene>
<dbReference type="EMBL" id="KC662249">
    <property type="protein sequence ID" value="AGM15394.1"/>
    <property type="molecule type" value="Genomic_DNA"/>
</dbReference>
<evidence type="ECO:0000313" key="2">
    <source>
        <dbReference type="Proteomes" id="UP000204225"/>
    </source>
</evidence>
<organism evidence="1 2">
    <name type="scientific">Phaeocystis globosa virus PgV-16T</name>
    <dbReference type="NCBI Taxonomy" id="3071227"/>
    <lineage>
        <taxon>Viruses</taxon>
        <taxon>Varidnaviria</taxon>
        <taxon>Bamfordvirae</taxon>
        <taxon>Nucleocytoviricota</taxon>
        <taxon>Megaviricetes</taxon>
        <taxon>Imitervirales</taxon>
        <taxon>Mesomimiviridae</taxon>
        <taxon>Tethysvirus</taxon>
        <taxon>Tethysvirus hollandense</taxon>
    </lineage>
</organism>
<dbReference type="Proteomes" id="UP000204225">
    <property type="component" value="Segment"/>
</dbReference>
<name>A0AC59EWQ3_9VIRU</name>
<proteinExistence type="predicted"/>
<accession>A0AC59EWQ3</accession>
<sequence length="189" mass="22101">MKKQTKYNNMQMFLIIIIVIYCVNGFSRERYHKFYPTINIYPNNYTEVELVEKFVSEKSMEMDNFIMKTDRSVSYAFEEIVPETIDALQAIESEAVPVVLFFKSLFNRARPKQINKDLDVYPSISAATPAYPSGHTCQAYYLAKKLTEKYPEKREKLYELAEKCGRARIYGGLHYPSDHEFSKLLVKSI</sequence>
<protein>
    <submittedName>
        <fullName evidence="1">Phosphoesterase PA-phosphatase related protein</fullName>
    </submittedName>
</protein>
<reference evidence="1 2" key="1">
    <citation type="journal article" date="2013" name="Proc. Natl. Acad. Sci. U.S.A.">
        <title>Genome of Phaeocystis globosa virus PgV-16T highlights the common ancestry of the largest known DNA viruses infecting eukaryotes.</title>
        <authorList>
            <person name="Santini S."/>
            <person name="Jeudy S."/>
            <person name="Bartoli J."/>
            <person name="Poirot O."/>
            <person name="Lescot M."/>
            <person name="Abergel C."/>
            <person name="Barbe V."/>
            <person name="Wommack K.E."/>
            <person name="Noordeloos A.A."/>
            <person name="Brussaard C.P."/>
            <person name="Claverie J.M."/>
        </authorList>
    </citation>
    <scope>NUCLEOTIDE SEQUENCE [LARGE SCALE GENOMIC DNA]</scope>
    <source>
        <strain evidence="1 2">16T</strain>
    </source>
</reference>